<dbReference type="Proteomes" id="UP000614350">
    <property type="component" value="Unassembled WGS sequence"/>
</dbReference>
<gene>
    <name evidence="2" type="ORF">HZH66_008785</name>
</gene>
<name>A0A834JT14_VESVU</name>
<feature type="region of interest" description="Disordered" evidence="1">
    <location>
        <begin position="43"/>
        <end position="64"/>
    </location>
</feature>
<dbReference type="EMBL" id="JACSEA010000009">
    <property type="protein sequence ID" value="KAF7392952.1"/>
    <property type="molecule type" value="Genomic_DNA"/>
</dbReference>
<dbReference type="AlphaFoldDB" id="A0A834JT14"/>
<organism evidence="2 3">
    <name type="scientific">Vespula vulgaris</name>
    <name type="common">Yellow jacket</name>
    <name type="synonym">Wasp</name>
    <dbReference type="NCBI Taxonomy" id="7454"/>
    <lineage>
        <taxon>Eukaryota</taxon>
        <taxon>Metazoa</taxon>
        <taxon>Ecdysozoa</taxon>
        <taxon>Arthropoda</taxon>
        <taxon>Hexapoda</taxon>
        <taxon>Insecta</taxon>
        <taxon>Pterygota</taxon>
        <taxon>Neoptera</taxon>
        <taxon>Endopterygota</taxon>
        <taxon>Hymenoptera</taxon>
        <taxon>Apocrita</taxon>
        <taxon>Aculeata</taxon>
        <taxon>Vespoidea</taxon>
        <taxon>Vespidae</taxon>
        <taxon>Vespinae</taxon>
        <taxon>Vespula</taxon>
    </lineage>
</organism>
<reference evidence="2" key="1">
    <citation type="journal article" date="2020" name="G3 (Bethesda)">
        <title>High-Quality Assemblies for Three Invasive Social Wasps from the &lt;i&gt;Vespula&lt;/i&gt; Genus.</title>
        <authorList>
            <person name="Harrop T.W.R."/>
            <person name="Guhlin J."/>
            <person name="McLaughlin G.M."/>
            <person name="Permina E."/>
            <person name="Stockwell P."/>
            <person name="Gilligan J."/>
            <person name="Le Lec M.F."/>
            <person name="Gruber M.A.M."/>
            <person name="Quinn O."/>
            <person name="Lovegrove M."/>
            <person name="Duncan E.J."/>
            <person name="Remnant E.J."/>
            <person name="Van Eeckhoven J."/>
            <person name="Graham B."/>
            <person name="Knapp R.A."/>
            <person name="Langford K.W."/>
            <person name="Kronenberg Z."/>
            <person name="Press M.O."/>
            <person name="Eacker S.M."/>
            <person name="Wilson-Rankin E.E."/>
            <person name="Purcell J."/>
            <person name="Lester P.J."/>
            <person name="Dearden P.K."/>
        </authorList>
    </citation>
    <scope>NUCLEOTIDE SEQUENCE</scope>
    <source>
        <strain evidence="2">Marl-1</strain>
    </source>
</reference>
<proteinExistence type="predicted"/>
<evidence type="ECO:0000313" key="3">
    <source>
        <dbReference type="Proteomes" id="UP000614350"/>
    </source>
</evidence>
<accession>A0A834JT14</accession>
<keyword evidence="3" id="KW-1185">Reference proteome</keyword>
<dbReference type="SUPFAM" id="SSF81995">
    <property type="entry name" value="beta-sandwich domain of Sec23/24"/>
    <property type="match status" value="1"/>
</dbReference>
<protein>
    <recommendedName>
        <fullName evidence="4">Protein stand still</fullName>
    </recommendedName>
</protein>
<evidence type="ECO:0008006" key="4">
    <source>
        <dbReference type="Google" id="ProtNLM"/>
    </source>
</evidence>
<evidence type="ECO:0000313" key="2">
    <source>
        <dbReference type="EMBL" id="KAF7392952.1"/>
    </source>
</evidence>
<comment type="caution">
    <text evidence="2">The sequence shown here is derived from an EMBL/GenBank/DDBJ whole genome shotgun (WGS) entry which is preliminary data.</text>
</comment>
<evidence type="ECO:0000256" key="1">
    <source>
        <dbReference type="SAM" id="MobiDB-lite"/>
    </source>
</evidence>
<sequence>MESFPPQKYVNKIETFDTCMIEATNQQEINQSVGAQTPMQTVQVKNQDNHESSTLHQQQQQQQQQQLQQDQNQITQIQSNIQQNMTLTPIRLPAILDGEFFTVIRVEDTNVTVRCLQCQKLLNGNLKSTGNFLSHIKRLHPLMIEKIKCKSNQRKPAMVYIDLSSDKYAEIIRTKRRYRKYYKPEECQPGNEELYEQSTEWTDQTPVIRRRKSEEPESNDFLKIPHNNSIVMEDEFDAIGRNVAAKLRNMRLDQRIIAEKLLSDILFEAQLGALKVLKSKYSRTFKAPSIHNIHWKK</sequence>